<sequence length="105" mass="12467">MDIEMFVYIQYLSQSRFSGLFLGYDSNFLLFNFISICELELNIVEGFYFVTSKLIHIQITLKSKNKTKNYISTPLFRNTWLIMEKDEFCGEKHLNLFLIDLNSND</sequence>
<organism evidence="1 2">
    <name type="scientific">Clunio marinus</name>
    <dbReference type="NCBI Taxonomy" id="568069"/>
    <lineage>
        <taxon>Eukaryota</taxon>
        <taxon>Metazoa</taxon>
        <taxon>Ecdysozoa</taxon>
        <taxon>Arthropoda</taxon>
        <taxon>Hexapoda</taxon>
        <taxon>Insecta</taxon>
        <taxon>Pterygota</taxon>
        <taxon>Neoptera</taxon>
        <taxon>Endopterygota</taxon>
        <taxon>Diptera</taxon>
        <taxon>Nematocera</taxon>
        <taxon>Chironomoidea</taxon>
        <taxon>Chironomidae</taxon>
        <taxon>Clunio</taxon>
    </lineage>
</organism>
<evidence type="ECO:0000313" key="1">
    <source>
        <dbReference type="EMBL" id="CRK92567.1"/>
    </source>
</evidence>
<dbReference type="AlphaFoldDB" id="A0A1J1HWU2"/>
<dbReference type="Proteomes" id="UP000183832">
    <property type="component" value="Unassembled WGS sequence"/>
</dbReference>
<name>A0A1J1HWU2_9DIPT</name>
<accession>A0A1J1HWU2</accession>
<keyword evidence="2" id="KW-1185">Reference proteome</keyword>
<dbReference type="EMBL" id="CVRI01000031">
    <property type="protein sequence ID" value="CRK92567.1"/>
    <property type="molecule type" value="Genomic_DNA"/>
</dbReference>
<gene>
    <name evidence="1" type="ORF">CLUMA_CG006136</name>
</gene>
<protein>
    <submittedName>
        <fullName evidence="1">CLUMA_CG006136, isoform A</fullName>
    </submittedName>
</protein>
<reference evidence="1 2" key="1">
    <citation type="submission" date="2015-04" db="EMBL/GenBank/DDBJ databases">
        <authorList>
            <person name="Syromyatnikov M.Y."/>
            <person name="Popov V.N."/>
        </authorList>
    </citation>
    <scope>NUCLEOTIDE SEQUENCE [LARGE SCALE GENOMIC DNA]</scope>
</reference>
<proteinExistence type="predicted"/>
<evidence type="ECO:0000313" key="2">
    <source>
        <dbReference type="Proteomes" id="UP000183832"/>
    </source>
</evidence>